<accession>A0ABP1R5U1</accession>
<protein>
    <submittedName>
        <fullName evidence="2">Uncharacterized protein</fullName>
    </submittedName>
</protein>
<reference evidence="2 3" key="1">
    <citation type="submission" date="2024-08" db="EMBL/GenBank/DDBJ databases">
        <authorList>
            <person name="Cucini C."/>
            <person name="Frati F."/>
        </authorList>
    </citation>
    <scope>NUCLEOTIDE SEQUENCE [LARGE SCALE GENOMIC DNA]</scope>
</reference>
<proteinExistence type="predicted"/>
<feature type="region of interest" description="Disordered" evidence="1">
    <location>
        <begin position="190"/>
        <end position="210"/>
    </location>
</feature>
<keyword evidence="3" id="KW-1185">Reference proteome</keyword>
<sequence>MVPVNPIRTNKVEIEEKITVTFHNDEAVVAESESVEINPPDEEEEAVETSIETEIISNQEISSKNLGTNQVKEVVYDENCQYERQYEIELHAENDISYVQLIVNNNDSIDEGNNNEIIDMMIDEDEEELEIVGTMKNVCLICFEIGHKSPICPFRSSENRTAEVRKDILERKAYYKEICPEFFINKRKKKNFSKKNNKRKRREGTDGGVP</sequence>
<evidence type="ECO:0000256" key="1">
    <source>
        <dbReference type="SAM" id="MobiDB-lite"/>
    </source>
</evidence>
<name>A0ABP1R5U1_9HEXA</name>
<dbReference type="Proteomes" id="UP001642540">
    <property type="component" value="Unassembled WGS sequence"/>
</dbReference>
<comment type="caution">
    <text evidence="2">The sequence shown here is derived from an EMBL/GenBank/DDBJ whole genome shotgun (WGS) entry which is preliminary data.</text>
</comment>
<feature type="compositionally biased region" description="Basic residues" evidence="1">
    <location>
        <begin position="190"/>
        <end position="202"/>
    </location>
</feature>
<gene>
    <name evidence="2" type="ORF">ODALV1_LOCUS18142</name>
</gene>
<dbReference type="EMBL" id="CAXLJM020000057">
    <property type="protein sequence ID" value="CAL8118455.1"/>
    <property type="molecule type" value="Genomic_DNA"/>
</dbReference>
<organism evidence="2 3">
    <name type="scientific">Orchesella dallaii</name>
    <dbReference type="NCBI Taxonomy" id="48710"/>
    <lineage>
        <taxon>Eukaryota</taxon>
        <taxon>Metazoa</taxon>
        <taxon>Ecdysozoa</taxon>
        <taxon>Arthropoda</taxon>
        <taxon>Hexapoda</taxon>
        <taxon>Collembola</taxon>
        <taxon>Entomobryomorpha</taxon>
        <taxon>Entomobryoidea</taxon>
        <taxon>Orchesellidae</taxon>
        <taxon>Orchesellinae</taxon>
        <taxon>Orchesella</taxon>
    </lineage>
</organism>
<evidence type="ECO:0000313" key="2">
    <source>
        <dbReference type="EMBL" id="CAL8118455.1"/>
    </source>
</evidence>
<evidence type="ECO:0000313" key="3">
    <source>
        <dbReference type="Proteomes" id="UP001642540"/>
    </source>
</evidence>